<dbReference type="EMBL" id="CP030041">
    <property type="protein sequence ID" value="AWW28995.1"/>
    <property type="molecule type" value="Genomic_DNA"/>
</dbReference>
<evidence type="ECO:0000256" key="3">
    <source>
        <dbReference type="ARBA" id="ARBA00011738"/>
    </source>
</evidence>
<comment type="subunit">
    <text evidence="3">Homodimer.</text>
</comment>
<protein>
    <recommendedName>
        <fullName evidence="4">coproporphyrinogen oxidase</fullName>
        <ecNumber evidence="4">1.3.3.3</ecNumber>
    </recommendedName>
</protein>
<dbReference type="SUPFAM" id="SSF102886">
    <property type="entry name" value="Coproporphyrinogen III oxidase"/>
    <property type="match status" value="1"/>
</dbReference>
<comment type="similarity">
    <text evidence="2">Belongs to the aerobic coproporphyrinogen-III oxidase family.</text>
</comment>
<name>A0A2Z4IDV4_9BACT</name>
<dbReference type="PRINTS" id="PR00073">
    <property type="entry name" value="COPRGNOXDASE"/>
</dbReference>
<evidence type="ECO:0000256" key="7">
    <source>
        <dbReference type="ARBA" id="ARBA00023244"/>
    </source>
</evidence>
<dbReference type="InterPro" id="IPR001260">
    <property type="entry name" value="Coprogen_oxidase_aer"/>
</dbReference>
<dbReference type="GO" id="GO:0004109">
    <property type="term" value="F:coproporphyrinogen oxidase activity"/>
    <property type="evidence" value="ECO:0007669"/>
    <property type="project" value="UniProtKB-EC"/>
</dbReference>
<dbReference type="EC" id="1.3.3.3" evidence="4"/>
<reference evidence="8 9" key="1">
    <citation type="submission" date="2018-06" db="EMBL/GenBank/DDBJ databases">
        <title>Echinicola strongylocentroti sp. nov., isolated from a sea urchin Strongylocentrotus intermedius.</title>
        <authorList>
            <person name="Bae S.S."/>
        </authorList>
    </citation>
    <scope>NUCLEOTIDE SEQUENCE [LARGE SCALE GENOMIC DNA]</scope>
    <source>
        <strain evidence="8 9">MEBiC08714</strain>
    </source>
</reference>
<dbReference type="KEGG" id="est:DN752_01950"/>
<dbReference type="PANTHER" id="PTHR10755">
    <property type="entry name" value="COPROPORPHYRINOGEN III OXIDASE, MITOCHONDRIAL"/>
    <property type="match status" value="1"/>
</dbReference>
<evidence type="ECO:0000313" key="9">
    <source>
        <dbReference type="Proteomes" id="UP000248688"/>
    </source>
</evidence>
<keyword evidence="9" id="KW-1185">Reference proteome</keyword>
<evidence type="ECO:0000256" key="4">
    <source>
        <dbReference type="ARBA" id="ARBA00012869"/>
    </source>
</evidence>
<keyword evidence="6" id="KW-0350">Heme biosynthesis</keyword>
<dbReference type="OrthoDB" id="9777553at2"/>
<gene>
    <name evidence="8" type="ORF">DN752_01950</name>
</gene>
<dbReference type="Gene3D" id="3.40.1500.10">
    <property type="entry name" value="Coproporphyrinogen III oxidase, aerobic"/>
    <property type="match status" value="1"/>
</dbReference>
<dbReference type="NCBIfam" id="NF003727">
    <property type="entry name" value="PRK05330.1"/>
    <property type="match status" value="1"/>
</dbReference>
<dbReference type="GO" id="GO:0005737">
    <property type="term" value="C:cytoplasm"/>
    <property type="evidence" value="ECO:0007669"/>
    <property type="project" value="TreeGrafter"/>
</dbReference>
<keyword evidence="5 8" id="KW-0560">Oxidoreductase</keyword>
<evidence type="ECO:0000313" key="8">
    <source>
        <dbReference type="EMBL" id="AWW28995.1"/>
    </source>
</evidence>
<dbReference type="InterPro" id="IPR018375">
    <property type="entry name" value="Coprogen_oxidase_CS"/>
</dbReference>
<dbReference type="AlphaFoldDB" id="A0A2Z4IDV4"/>
<evidence type="ECO:0000256" key="1">
    <source>
        <dbReference type="ARBA" id="ARBA00005168"/>
    </source>
</evidence>
<comment type="pathway">
    <text evidence="1">Porphyrin-containing compound metabolism; protoporphyrin-IX biosynthesis; protoporphyrinogen-IX from coproporphyrinogen-III (O2 route): step 1/1.</text>
</comment>
<accession>A0A2Z4IDV4</accession>
<dbReference type="PROSITE" id="PS01021">
    <property type="entry name" value="COPROGEN_OXIDASE"/>
    <property type="match status" value="1"/>
</dbReference>
<sequence>MSNSISKEQISEEFKAIQDHICQELEAGDGKAKFHEDLWKRDAGGGGRTRIIKDGNIIAKGGVAFSAVHGPTPEKILKKLQLEKADFYATGVSIVIHPSSPMVPIIHMNIRYFEMSNGTYWFGGGIDLTPHYVDKDDARYFHQQIKATCDQFDTEAYPKYKKWADDYFYLPHREETRGIGGIFFDRLTATETNSFESTYDFVKSIGYLFPEIYRHFMAKNAALPFGENEQKWQALRRGRYVEFNLVWDAGTKFGLDTNGRTESILMSMPPVAEWEYMNIPEDGSKEAETLGLLRKDIDWINL</sequence>
<dbReference type="PIRSF" id="PIRSF000166">
    <property type="entry name" value="Coproporphyri_ox"/>
    <property type="match status" value="1"/>
</dbReference>
<dbReference type="Proteomes" id="UP000248688">
    <property type="component" value="Chromosome"/>
</dbReference>
<dbReference type="Pfam" id="PF01218">
    <property type="entry name" value="Coprogen_oxidas"/>
    <property type="match status" value="1"/>
</dbReference>
<organism evidence="8 9">
    <name type="scientific">Echinicola strongylocentroti</name>
    <dbReference type="NCBI Taxonomy" id="1795355"/>
    <lineage>
        <taxon>Bacteria</taxon>
        <taxon>Pseudomonadati</taxon>
        <taxon>Bacteroidota</taxon>
        <taxon>Cytophagia</taxon>
        <taxon>Cytophagales</taxon>
        <taxon>Cyclobacteriaceae</taxon>
        <taxon>Echinicola</taxon>
    </lineage>
</organism>
<evidence type="ECO:0000256" key="5">
    <source>
        <dbReference type="ARBA" id="ARBA00023002"/>
    </source>
</evidence>
<dbReference type="GO" id="GO:0006782">
    <property type="term" value="P:protoporphyrinogen IX biosynthetic process"/>
    <property type="evidence" value="ECO:0007669"/>
    <property type="project" value="TreeGrafter"/>
</dbReference>
<keyword evidence="7" id="KW-0627">Porphyrin biosynthesis</keyword>
<dbReference type="PANTHER" id="PTHR10755:SF0">
    <property type="entry name" value="OXYGEN-DEPENDENT COPROPORPHYRINOGEN-III OXIDASE, MITOCHONDRIAL"/>
    <property type="match status" value="1"/>
</dbReference>
<proteinExistence type="inferred from homology"/>
<dbReference type="RefSeq" id="WP_112782416.1">
    <property type="nucleotide sequence ID" value="NZ_CP030041.1"/>
</dbReference>
<evidence type="ECO:0000256" key="6">
    <source>
        <dbReference type="ARBA" id="ARBA00023133"/>
    </source>
</evidence>
<dbReference type="InterPro" id="IPR036406">
    <property type="entry name" value="Coprogen_oxidase_aer_sf"/>
</dbReference>
<evidence type="ECO:0000256" key="2">
    <source>
        <dbReference type="ARBA" id="ARBA00010644"/>
    </source>
</evidence>